<dbReference type="EMBL" id="CP102480">
    <property type="protein sequence ID" value="UUX50244.1"/>
    <property type="molecule type" value="Genomic_DNA"/>
</dbReference>
<gene>
    <name evidence="5 8" type="primary">nuoN</name>
    <name evidence="8" type="ORF">NUH88_00790</name>
</gene>
<reference evidence="8" key="1">
    <citation type="submission" date="2022-08" db="EMBL/GenBank/DDBJ databases">
        <title>Nisaea acidiphila sp. nov., isolated from a marine algal debris and emended description of the genus Nisaea Urios et al. 2008.</title>
        <authorList>
            <person name="Kwon K."/>
        </authorList>
    </citation>
    <scope>NUCLEOTIDE SEQUENCE</scope>
    <source>
        <strain evidence="8">MEBiC11861</strain>
    </source>
</reference>
<feature type="transmembrane region" description="Helical" evidence="5">
    <location>
        <begin position="161"/>
        <end position="185"/>
    </location>
</feature>
<evidence type="ECO:0000256" key="1">
    <source>
        <dbReference type="ARBA" id="ARBA00004127"/>
    </source>
</evidence>
<dbReference type="EC" id="7.1.1.-" evidence="5"/>
<evidence type="ECO:0000256" key="6">
    <source>
        <dbReference type="RuleBase" id="RU000320"/>
    </source>
</evidence>
<keyword evidence="2 5" id="KW-0812">Transmembrane</keyword>
<dbReference type="Proteomes" id="UP001060336">
    <property type="component" value="Chromosome"/>
</dbReference>
<dbReference type="GO" id="GO:0048038">
    <property type="term" value="F:quinone binding"/>
    <property type="evidence" value="ECO:0007669"/>
    <property type="project" value="UniProtKB-KW"/>
</dbReference>
<feature type="transmembrane region" description="Helical" evidence="5">
    <location>
        <begin position="43"/>
        <end position="61"/>
    </location>
</feature>
<comment type="subunit">
    <text evidence="5">NDH-1 is composed of 14 different subunits. Subunits NuoA, H, J, K, L, M, N constitute the membrane sector of the complex.</text>
</comment>
<dbReference type="NCBIfam" id="NF004440">
    <property type="entry name" value="PRK05777.1-3"/>
    <property type="match status" value="1"/>
</dbReference>
<feature type="transmembrane region" description="Helical" evidence="5">
    <location>
        <begin position="107"/>
        <end position="124"/>
    </location>
</feature>
<dbReference type="HAMAP" id="MF_00445">
    <property type="entry name" value="NDH1_NuoN_1"/>
    <property type="match status" value="1"/>
</dbReference>
<accession>A0A9J7AVC0</accession>
<dbReference type="PANTHER" id="PTHR22773">
    <property type="entry name" value="NADH DEHYDROGENASE"/>
    <property type="match status" value="1"/>
</dbReference>
<dbReference type="GO" id="GO:0042773">
    <property type="term" value="P:ATP synthesis coupled electron transport"/>
    <property type="evidence" value="ECO:0007669"/>
    <property type="project" value="InterPro"/>
</dbReference>
<feature type="transmembrane region" description="Helical" evidence="5">
    <location>
        <begin position="303"/>
        <end position="322"/>
    </location>
</feature>
<feature type="transmembrane region" description="Helical" evidence="5">
    <location>
        <begin position="12"/>
        <end position="31"/>
    </location>
</feature>
<feature type="transmembrane region" description="Helical" evidence="5">
    <location>
        <begin position="449"/>
        <end position="468"/>
    </location>
</feature>
<keyword evidence="5" id="KW-0830">Ubiquinone</keyword>
<feature type="transmembrane region" description="Helical" evidence="5">
    <location>
        <begin position="244"/>
        <end position="265"/>
    </location>
</feature>
<feature type="transmembrane region" description="Helical" evidence="5">
    <location>
        <begin position="328"/>
        <end position="351"/>
    </location>
</feature>
<dbReference type="AlphaFoldDB" id="A0A9J7AVC0"/>
<evidence type="ECO:0000256" key="5">
    <source>
        <dbReference type="HAMAP-Rule" id="MF_00445"/>
    </source>
</evidence>
<keyword evidence="9" id="KW-1185">Reference proteome</keyword>
<feature type="transmembrane region" description="Helical" evidence="5">
    <location>
        <begin position="76"/>
        <end position="95"/>
    </location>
</feature>
<dbReference type="GO" id="GO:0050136">
    <property type="term" value="F:NADH dehydrogenase (quinone) (non-electrogenic) activity"/>
    <property type="evidence" value="ECO:0007669"/>
    <property type="project" value="UniProtKB-UniRule"/>
</dbReference>
<keyword evidence="5" id="KW-1278">Translocase</keyword>
<comment type="catalytic activity">
    <reaction evidence="5">
        <text>a quinone + NADH + 5 H(+)(in) = a quinol + NAD(+) + 4 H(+)(out)</text>
        <dbReference type="Rhea" id="RHEA:57888"/>
        <dbReference type="ChEBI" id="CHEBI:15378"/>
        <dbReference type="ChEBI" id="CHEBI:24646"/>
        <dbReference type="ChEBI" id="CHEBI:57540"/>
        <dbReference type="ChEBI" id="CHEBI:57945"/>
        <dbReference type="ChEBI" id="CHEBI:132124"/>
    </reaction>
</comment>
<keyword evidence="8" id="KW-0560">Oxidoreductase</keyword>
<feature type="transmembrane region" description="Helical" evidence="5">
    <location>
        <begin position="398"/>
        <end position="428"/>
    </location>
</feature>
<comment type="function">
    <text evidence="5">NDH-1 shuttles electrons from NADH, via FMN and iron-sulfur (Fe-S) centers, to quinones in the respiratory chain. The immediate electron acceptor for the enzyme in this species is believed to be ubiquinone. Couples the redox reaction to proton translocation (for every two electrons transferred, four hydrogen ions are translocated across the cytoplasmic membrane), and thus conserves the redox energy in a proton gradient.</text>
</comment>
<dbReference type="KEGG" id="naci:NUH88_00790"/>
<comment type="subcellular location">
    <subcellularLocation>
        <location evidence="5">Cell membrane</location>
        <topology evidence="5">Multi-pass membrane protein</topology>
    </subcellularLocation>
    <subcellularLocation>
        <location evidence="1">Endomembrane system</location>
        <topology evidence="1">Multi-pass membrane protein</topology>
    </subcellularLocation>
    <subcellularLocation>
        <location evidence="6">Membrane</location>
        <topology evidence="6">Multi-pass membrane protein</topology>
    </subcellularLocation>
</comment>
<keyword evidence="3 5" id="KW-1133">Transmembrane helix</keyword>
<feature type="transmembrane region" description="Helical" evidence="5">
    <location>
        <begin position="372"/>
        <end position="392"/>
    </location>
</feature>
<dbReference type="GO" id="GO:0012505">
    <property type="term" value="C:endomembrane system"/>
    <property type="evidence" value="ECO:0007669"/>
    <property type="project" value="UniProtKB-SubCell"/>
</dbReference>
<keyword evidence="5" id="KW-0874">Quinone</keyword>
<keyword evidence="4 5" id="KW-0472">Membrane</keyword>
<name>A0A9J7AVC0_9PROT</name>
<dbReference type="GO" id="GO:0008137">
    <property type="term" value="F:NADH dehydrogenase (ubiquinone) activity"/>
    <property type="evidence" value="ECO:0007669"/>
    <property type="project" value="InterPro"/>
</dbReference>
<dbReference type="Pfam" id="PF00361">
    <property type="entry name" value="Proton_antipo_M"/>
    <property type="match status" value="1"/>
</dbReference>
<evidence type="ECO:0000256" key="4">
    <source>
        <dbReference type="ARBA" id="ARBA00023136"/>
    </source>
</evidence>
<feature type="transmembrane region" description="Helical" evidence="5">
    <location>
        <begin position="205"/>
        <end position="224"/>
    </location>
</feature>
<evidence type="ECO:0000256" key="2">
    <source>
        <dbReference type="ARBA" id="ARBA00022692"/>
    </source>
</evidence>
<sequence>MDAITTLPVMSPAAGEIFLAASALALLMFGVFKGGKAQEATSWLAVAVMLIAGGLVVSYGGDTTPAFFGMFQGGSFAQFTKILILAGSMLAIIMSRSTFRRDSFERFEFPVLIVLSTLGMMMMVSANDMIALYVGLETQSLALYVVASIRRDTLRSTEAGLKYFVLGALSSCMLLYGSSMVYGFAGTTEFDKLATVFTGLAGTEPSVGLIIGLVFVICGLAFKVSAVPFHMWTPDVYEGAPTPVTALFAVAPKVAALALFLRVLLEPFGALVGEWQQIISLIAVLSMAIGAVGAIVQTNIKRLMAYSSIGHMGYALVGLAAANEAGVAGILVYLAIYLFMNVGTFACILAMRRQGRAVEGIHDLAGLSKSHPGMAAMILIFMFSMAGIPPLAGFFGKWFVFMAAVDAGLIALAVLGVLASVIGAFYYLRIVKIMYFDEAEEPLDNSVPGDLKIIMTVMAAVTLLFFIVPAPLVSSAKAAASALFAG</sequence>
<dbReference type="InterPro" id="IPR010096">
    <property type="entry name" value="NADH-Q_OxRdtase_suN/2"/>
</dbReference>
<feature type="transmembrane region" description="Helical" evidence="5">
    <location>
        <begin position="130"/>
        <end position="149"/>
    </location>
</feature>
<feature type="transmembrane region" description="Helical" evidence="5">
    <location>
        <begin position="277"/>
        <end position="296"/>
    </location>
</feature>
<feature type="domain" description="NADH:quinone oxidoreductase/Mrp antiporter transmembrane" evidence="7">
    <location>
        <begin position="126"/>
        <end position="423"/>
    </location>
</feature>
<keyword evidence="5" id="KW-1003">Cell membrane</keyword>
<dbReference type="RefSeq" id="WP_257769360.1">
    <property type="nucleotide sequence ID" value="NZ_CP102480.1"/>
</dbReference>
<dbReference type="NCBIfam" id="TIGR01770">
    <property type="entry name" value="NDH_I_N"/>
    <property type="match status" value="1"/>
</dbReference>
<evidence type="ECO:0000259" key="7">
    <source>
        <dbReference type="Pfam" id="PF00361"/>
    </source>
</evidence>
<protein>
    <recommendedName>
        <fullName evidence="5">NADH-quinone oxidoreductase subunit N</fullName>
        <ecNumber evidence="5">7.1.1.-</ecNumber>
    </recommendedName>
    <alternativeName>
        <fullName evidence="5">NADH dehydrogenase I subunit N</fullName>
    </alternativeName>
    <alternativeName>
        <fullName evidence="5">NDH-1 subunit N</fullName>
    </alternativeName>
</protein>
<evidence type="ECO:0000256" key="3">
    <source>
        <dbReference type="ARBA" id="ARBA00022989"/>
    </source>
</evidence>
<organism evidence="8 9">
    <name type="scientific">Nisaea acidiphila</name>
    <dbReference type="NCBI Taxonomy" id="1862145"/>
    <lineage>
        <taxon>Bacteria</taxon>
        <taxon>Pseudomonadati</taxon>
        <taxon>Pseudomonadota</taxon>
        <taxon>Alphaproteobacteria</taxon>
        <taxon>Rhodospirillales</taxon>
        <taxon>Thalassobaculaceae</taxon>
        <taxon>Nisaea</taxon>
    </lineage>
</organism>
<dbReference type="InterPro" id="IPR001750">
    <property type="entry name" value="ND/Mrp_TM"/>
</dbReference>
<proteinExistence type="inferred from homology"/>
<comment type="similarity">
    <text evidence="5">Belongs to the complex I subunit 2 family.</text>
</comment>
<dbReference type="GO" id="GO:0005886">
    <property type="term" value="C:plasma membrane"/>
    <property type="evidence" value="ECO:0007669"/>
    <property type="project" value="UniProtKB-SubCell"/>
</dbReference>
<keyword evidence="5" id="KW-0520">NAD</keyword>
<evidence type="ECO:0000313" key="9">
    <source>
        <dbReference type="Proteomes" id="UP001060336"/>
    </source>
</evidence>
<evidence type="ECO:0000313" key="8">
    <source>
        <dbReference type="EMBL" id="UUX50244.1"/>
    </source>
</evidence>
<keyword evidence="5" id="KW-0813">Transport</keyword>